<feature type="chain" id="PRO_5043576741" evidence="2">
    <location>
        <begin position="20"/>
        <end position="366"/>
    </location>
</feature>
<keyword evidence="4" id="KW-1185">Reference proteome</keyword>
<protein>
    <submittedName>
        <fullName evidence="3">TraB/GumN family protein</fullName>
    </submittedName>
</protein>
<keyword evidence="2" id="KW-0732">Signal</keyword>
<dbReference type="AlphaFoldDB" id="A0AAW3ZF96"/>
<feature type="signal peptide" evidence="2">
    <location>
        <begin position="1"/>
        <end position="19"/>
    </location>
</feature>
<gene>
    <name evidence="3" type="ORF">IFO71_01030</name>
</gene>
<proteinExistence type="predicted"/>
<evidence type="ECO:0000313" key="4">
    <source>
        <dbReference type="Proteomes" id="UP000613768"/>
    </source>
</evidence>
<feature type="region of interest" description="Disordered" evidence="1">
    <location>
        <begin position="344"/>
        <end position="366"/>
    </location>
</feature>
<organism evidence="3 4">
    <name type="scientific">Pseudomarimonas arenosa</name>
    <dbReference type="NCBI Taxonomy" id="2774145"/>
    <lineage>
        <taxon>Bacteria</taxon>
        <taxon>Pseudomonadati</taxon>
        <taxon>Pseudomonadota</taxon>
        <taxon>Gammaproteobacteria</taxon>
        <taxon>Lysobacterales</taxon>
        <taxon>Lysobacteraceae</taxon>
        <taxon>Pseudomarimonas</taxon>
    </lineage>
</organism>
<dbReference type="Proteomes" id="UP000613768">
    <property type="component" value="Unassembled WGS sequence"/>
</dbReference>
<accession>A0AAW3ZF96</accession>
<dbReference type="InterPro" id="IPR002816">
    <property type="entry name" value="TraB/PrgY/GumN_fam"/>
</dbReference>
<comment type="caution">
    <text evidence="3">The sequence shown here is derived from an EMBL/GenBank/DDBJ whole genome shotgun (WGS) entry which is preliminary data.</text>
</comment>
<sequence length="366" mass="41154">MGGCKRYLCWLMLVGSVLAISDGAIARSAEANEAPLATLPTTVVVSGEQPGPGLWRVSKDGHQMWVLGTLLPLPKRMQWNAAEVEQRIADSSAFLRQPSLNFSVKGGMLRAVFLLPSIMKTRNNPEKQKLKDVLPDELYQRWLQLKQQYIGRSGSVEKRRPLVAAQELMEKAIRKNDMTLDNFVSERVNKLAKKAKLEQVRPSIEIRFEDPKQALKEFNTTALEDTECFRRMLDRVGGEIEQMKLRANAWAVGETEILRQLTITQTYRSCADALLETKVAERHGLLNIEQRLRDEWLTKAEETLSQHAQSFAVLPMPLVVGEDSYLDRLAERGYLIEAPGQGEDQVSAAVSEAEPDTVGNEALVER</sequence>
<evidence type="ECO:0000256" key="1">
    <source>
        <dbReference type="SAM" id="MobiDB-lite"/>
    </source>
</evidence>
<dbReference type="CDD" id="cd14788">
    <property type="entry name" value="GumN"/>
    <property type="match status" value="1"/>
</dbReference>
<name>A0AAW3ZF96_9GAMM</name>
<dbReference type="EMBL" id="JACYTR010000001">
    <property type="protein sequence ID" value="MBD8524314.1"/>
    <property type="molecule type" value="Genomic_DNA"/>
</dbReference>
<dbReference type="RefSeq" id="WP_192027654.1">
    <property type="nucleotide sequence ID" value="NZ_JACYTR010000001.1"/>
</dbReference>
<reference evidence="3 4" key="1">
    <citation type="submission" date="2020-09" db="EMBL/GenBank/DDBJ databases">
        <title>Pseudoxanthomonas sp. CAU 1598 isolated from sand of Yaerae Beach.</title>
        <authorList>
            <person name="Kim W."/>
        </authorList>
    </citation>
    <scope>NUCLEOTIDE SEQUENCE [LARGE SCALE GENOMIC DNA]</scope>
    <source>
        <strain evidence="3 4">CAU 1598</strain>
    </source>
</reference>
<evidence type="ECO:0000313" key="3">
    <source>
        <dbReference type="EMBL" id="MBD8524314.1"/>
    </source>
</evidence>
<dbReference type="Pfam" id="PF01963">
    <property type="entry name" value="TraB_PrgY_gumN"/>
    <property type="match status" value="1"/>
</dbReference>
<evidence type="ECO:0000256" key="2">
    <source>
        <dbReference type="SAM" id="SignalP"/>
    </source>
</evidence>